<organism evidence="1 2">
    <name type="scientific">Salinivirga cyanobacteriivorans</name>
    <dbReference type="NCBI Taxonomy" id="1307839"/>
    <lineage>
        <taxon>Bacteria</taxon>
        <taxon>Pseudomonadati</taxon>
        <taxon>Bacteroidota</taxon>
        <taxon>Bacteroidia</taxon>
        <taxon>Bacteroidales</taxon>
        <taxon>Salinivirgaceae</taxon>
        <taxon>Salinivirga</taxon>
    </lineage>
</organism>
<accession>A0A0S2I0H6</accession>
<proteinExistence type="predicted"/>
<dbReference type="KEGG" id="blq:L21SP5_02281"/>
<evidence type="ECO:0000313" key="1">
    <source>
        <dbReference type="EMBL" id="ALO15913.1"/>
    </source>
</evidence>
<protein>
    <submittedName>
        <fullName evidence="1">Uncharacterized protein</fullName>
    </submittedName>
</protein>
<sequence length="39" mass="4961">MVYERNIYLQNYVYFFIIDRYYTICKFEEPVDFPIFGSY</sequence>
<keyword evidence="2" id="KW-1185">Reference proteome</keyword>
<gene>
    <name evidence="1" type="ORF">L21SP5_02281</name>
</gene>
<dbReference type="EMBL" id="CP013118">
    <property type="protein sequence ID" value="ALO15913.1"/>
    <property type="molecule type" value="Genomic_DNA"/>
</dbReference>
<reference evidence="1 2" key="1">
    <citation type="submission" date="2015-11" db="EMBL/GenBank/DDBJ databases">
        <title>Description and complete genome sequence of a novel strain predominating in hypersaline microbial mats and representing a new family of the Bacteriodetes phylum.</title>
        <authorList>
            <person name="Spring S."/>
            <person name="Bunk B."/>
            <person name="Sproer C."/>
            <person name="Klenk H.-P."/>
        </authorList>
    </citation>
    <scope>NUCLEOTIDE SEQUENCE [LARGE SCALE GENOMIC DNA]</scope>
    <source>
        <strain evidence="1 2">L21-Spi-D4</strain>
    </source>
</reference>
<evidence type="ECO:0000313" key="2">
    <source>
        <dbReference type="Proteomes" id="UP000064893"/>
    </source>
</evidence>
<dbReference type="Proteomes" id="UP000064893">
    <property type="component" value="Chromosome"/>
</dbReference>
<dbReference type="AlphaFoldDB" id="A0A0S2I0H6"/>
<name>A0A0S2I0H6_9BACT</name>